<dbReference type="Gene3D" id="3.40.630.30">
    <property type="match status" value="1"/>
</dbReference>
<sequence length="286" mass="32561">MNFKRIVLDLNYCLFTQMGATSLVEDNSLTILNPRNSGHQQSNLACRLRFSRQDQFEAWLNDSVGRFRLLGLQPRYFVDELSTPSLTTLKTWFNSTKDFLFHLECDVDVIMACTFNDFITAEQQQEVNAQLMPKVVKATSDDVEELVQLVGAAFGYGDKLDWLRYKLTNQIQDPQTAVYATVSDSQQERNRHLTSVAILNKPDGLPNVMHVNVCGTHPDHQRKGLAMICLSHALKRELAPGQTAYLEVYDDIRHAQRMYERIGFKTQGTLDHFTATLPNHISDTAC</sequence>
<dbReference type="Pfam" id="PF00583">
    <property type="entry name" value="Acetyltransf_1"/>
    <property type="match status" value="1"/>
</dbReference>
<feature type="domain" description="N-acetyltransferase" evidence="1">
    <location>
        <begin position="133"/>
        <end position="286"/>
    </location>
</feature>
<evidence type="ECO:0000313" key="2">
    <source>
        <dbReference type="EMBL" id="ORZ16216.1"/>
    </source>
</evidence>
<dbReference type="InterPro" id="IPR000182">
    <property type="entry name" value="GNAT_dom"/>
</dbReference>
<dbReference type="OrthoDB" id="2744543at2759"/>
<protein>
    <recommendedName>
        <fullName evidence="1">N-acetyltransferase domain-containing protein</fullName>
    </recommendedName>
</protein>
<evidence type="ECO:0000313" key="3">
    <source>
        <dbReference type="Proteomes" id="UP000193560"/>
    </source>
</evidence>
<dbReference type="EMBL" id="MCGE01000011">
    <property type="protein sequence ID" value="ORZ16216.1"/>
    <property type="molecule type" value="Genomic_DNA"/>
</dbReference>
<name>A0A1X2II08_9FUNG</name>
<dbReference type="InterPro" id="IPR016181">
    <property type="entry name" value="Acyl_CoA_acyltransferase"/>
</dbReference>
<gene>
    <name evidence="2" type="ORF">BCR42DRAFT_414571</name>
</gene>
<organism evidence="2 3">
    <name type="scientific">Absidia repens</name>
    <dbReference type="NCBI Taxonomy" id="90262"/>
    <lineage>
        <taxon>Eukaryota</taxon>
        <taxon>Fungi</taxon>
        <taxon>Fungi incertae sedis</taxon>
        <taxon>Mucoromycota</taxon>
        <taxon>Mucoromycotina</taxon>
        <taxon>Mucoromycetes</taxon>
        <taxon>Mucorales</taxon>
        <taxon>Cunninghamellaceae</taxon>
        <taxon>Absidia</taxon>
    </lineage>
</organism>
<dbReference type="PROSITE" id="PS51186">
    <property type="entry name" value="GNAT"/>
    <property type="match status" value="1"/>
</dbReference>
<keyword evidence="3" id="KW-1185">Reference proteome</keyword>
<dbReference type="GO" id="GO:0016747">
    <property type="term" value="F:acyltransferase activity, transferring groups other than amino-acyl groups"/>
    <property type="evidence" value="ECO:0007669"/>
    <property type="project" value="InterPro"/>
</dbReference>
<comment type="caution">
    <text evidence="2">The sequence shown here is derived from an EMBL/GenBank/DDBJ whole genome shotgun (WGS) entry which is preliminary data.</text>
</comment>
<reference evidence="2 3" key="1">
    <citation type="submission" date="2016-07" db="EMBL/GenBank/DDBJ databases">
        <title>Pervasive Adenine N6-methylation of Active Genes in Fungi.</title>
        <authorList>
            <consortium name="DOE Joint Genome Institute"/>
            <person name="Mondo S.J."/>
            <person name="Dannebaum R.O."/>
            <person name="Kuo R.C."/>
            <person name="Labutti K."/>
            <person name="Haridas S."/>
            <person name="Kuo A."/>
            <person name="Salamov A."/>
            <person name="Ahrendt S.R."/>
            <person name="Lipzen A."/>
            <person name="Sullivan W."/>
            <person name="Andreopoulos W.B."/>
            <person name="Clum A."/>
            <person name="Lindquist E."/>
            <person name="Daum C."/>
            <person name="Ramamoorthy G.K."/>
            <person name="Gryganskyi A."/>
            <person name="Culley D."/>
            <person name="Magnuson J.K."/>
            <person name="James T.Y."/>
            <person name="O'Malley M.A."/>
            <person name="Stajich J.E."/>
            <person name="Spatafora J.W."/>
            <person name="Visel A."/>
            <person name="Grigoriev I.V."/>
        </authorList>
    </citation>
    <scope>NUCLEOTIDE SEQUENCE [LARGE SCALE GENOMIC DNA]</scope>
    <source>
        <strain evidence="2 3">NRRL 1336</strain>
    </source>
</reference>
<accession>A0A1X2II08</accession>
<evidence type="ECO:0000259" key="1">
    <source>
        <dbReference type="PROSITE" id="PS51186"/>
    </source>
</evidence>
<dbReference type="Proteomes" id="UP000193560">
    <property type="component" value="Unassembled WGS sequence"/>
</dbReference>
<dbReference type="SUPFAM" id="SSF55729">
    <property type="entry name" value="Acyl-CoA N-acyltransferases (Nat)"/>
    <property type="match status" value="1"/>
</dbReference>
<proteinExistence type="predicted"/>
<dbReference type="AlphaFoldDB" id="A0A1X2II08"/>